<evidence type="ECO:0000313" key="3">
    <source>
        <dbReference type="Proteomes" id="UP000649617"/>
    </source>
</evidence>
<feature type="region of interest" description="Disordered" evidence="1">
    <location>
        <begin position="83"/>
        <end position="128"/>
    </location>
</feature>
<comment type="caution">
    <text evidence="2">The sequence shown here is derived from an EMBL/GenBank/DDBJ whole genome shotgun (WGS) entry which is preliminary data.</text>
</comment>
<protein>
    <submittedName>
        <fullName evidence="2">Atp13a1 protein</fullName>
    </submittedName>
</protein>
<dbReference type="GO" id="GO:0003676">
    <property type="term" value="F:nucleic acid binding"/>
    <property type="evidence" value="ECO:0007669"/>
    <property type="project" value="InterPro"/>
</dbReference>
<dbReference type="Gene3D" id="3.30.420.10">
    <property type="entry name" value="Ribonuclease H-like superfamily/Ribonuclease H"/>
    <property type="match status" value="1"/>
</dbReference>
<dbReference type="Proteomes" id="UP000649617">
    <property type="component" value="Unassembled WGS sequence"/>
</dbReference>
<sequence length="128" mass="13504">ARSRPSKVNAGTASIARYPNEDIFSLDVECLAIGRTHEKGDRAPCSYALVDGSGCLLKRTLIQPPREVVSYLTPFTGLREGDITAQNALRTEPRARSSRTPRGATTKGNLGGPGTPGGRRMDAAPGGP</sequence>
<proteinExistence type="predicted"/>
<dbReference type="EMBL" id="CAJNIZ010000403">
    <property type="protein sequence ID" value="CAE7161202.1"/>
    <property type="molecule type" value="Genomic_DNA"/>
</dbReference>
<evidence type="ECO:0000256" key="1">
    <source>
        <dbReference type="SAM" id="MobiDB-lite"/>
    </source>
</evidence>
<gene>
    <name evidence="2" type="primary">Atp13a1</name>
    <name evidence="2" type="ORF">SPIL2461_LOCUS519</name>
</gene>
<accession>A0A812ITM5</accession>
<dbReference type="AlphaFoldDB" id="A0A812ITM5"/>
<name>A0A812ITM5_SYMPI</name>
<feature type="non-terminal residue" evidence="2">
    <location>
        <position position="1"/>
    </location>
</feature>
<dbReference type="OrthoDB" id="8191639at2759"/>
<dbReference type="InterPro" id="IPR036397">
    <property type="entry name" value="RNaseH_sf"/>
</dbReference>
<reference evidence="2" key="1">
    <citation type="submission" date="2021-02" db="EMBL/GenBank/DDBJ databases">
        <authorList>
            <person name="Dougan E. K."/>
            <person name="Rhodes N."/>
            <person name="Thang M."/>
            <person name="Chan C."/>
        </authorList>
    </citation>
    <scope>NUCLEOTIDE SEQUENCE</scope>
</reference>
<feature type="non-terminal residue" evidence="2">
    <location>
        <position position="128"/>
    </location>
</feature>
<keyword evidence="3" id="KW-1185">Reference proteome</keyword>
<evidence type="ECO:0000313" key="2">
    <source>
        <dbReference type="EMBL" id="CAE7161202.1"/>
    </source>
</evidence>
<organism evidence="2 3">
    <name type="scientific">Symbiodinium pilosum</name>
    <name type="common">Dinoflagellate</name>
    <dbReference type="NCBI Taxonomy" id="2952"/>
    <lineage>
        <taxon>Eukaryota</taxon>
        <taxon>Sar</taxon>
        <taxon>Alveolata</taxon>
        <taxon>Dinophyceae</taxon>
        <taxon>Suessiales</taxon>
        <taxon>Symbiodiniaceae</taxon>
        <taxon>Symbiodinium</taxon>
    </lineage>
</organism>